<dbReference type="PROSITE" id="PS51144">
    <property type="entry name" value="ALPHA_CA_2"/>
    <property type="match status" value="1"/>
</dbReference>
<dbReference type="SMART" id="SM01057">
    <property type="entry name" value="Carb_anhydrase"/>
    <property type="match status" value="1"/>
</dbReference>
<name>K0EWN3_NOCB7</name>
<comment type="similarity">
    <text evidence="1">Belongs to the alpha-carbonic anhydrase family.</text>
</comment>
<evidence type="ECO:0000256" key="3">
    <source>
        <dbReference type="ARBA" id="ARBA00022723"/>
    </source>
</evidence>
<evidence type="ECO:0000256" key="4">
    <source>
        <dbReference type="ARBA" id="ARBA00022833"/>
    </source>
</evidence>
<evidence type="ECO:0000256" key="1">
    <source>
        <dbReference type="ARBA" id="ARBA00010718"/>
    </source>
</evidence>
<gene>
    <name evidence="8" type="ORF">O3I_019615</name>
</gene>
<evidence type="ECO:0000256" key="6">
    <source>
        <dbReference type="ARBA" id="ARBA00048348"/>
    </source>
</evidence>
<dbReference type="EMBL" id="CP003876">
    <property type="protein sequence ID" value="AFU01882.1"/>
    <property type="molecule type" value="Genomic_DNA"/>
</dbReference>
<dbReference type="Gene3D" id="3.10.200.10">
    <property type="entry name" value="Alpha carbonic anhydrase"/>
    <property type="match status" value="1"/>
</dbReference>
<evidence type="ECO:0000259" key="7">
    <source>
        <dbReference type="PROSITE" id="PS51144"/>
    </source>
</evidence>
<comment type="catalytic activity">
    <reaction evidence="6">
        <text>hydrogencarbonate + H(+) = CO2 + H2O</text>
        <dbReference type="Rhea" id="RHEA:10748"/>
        <dbReference type="ChEBI" id="CHEBI:15377"/>
        <dbReference type="ChEBI" id="CHEBI:15378"/>
        <dbReference type="ChEBI" id="CHEBI:16526"/>
        <dbReference type="ChEBI" id="CHEBI:17544"/>
        <dbReference type="EC" id="4.2.1.1"/>
    </reaction>
</comment>
<feature type="domain" description="Alpha-carbonic anhydrase" evidence="7">
    <location>
        <begin position="36"/>
        <end position="260"/>
    </location>
</feature>
<dbReference type="PANTHER" id="PTHR18952:SF265">
    <property type="entry name" value="CARBONIC ANHYDRASE"/>
    <property type="match status" value="1"/>
</dbReference>
<dbReference type="STRING" id="1133849.O3I_019615"/>
<evidence type="ECO:0000313" key="8">
    <source>
        <dbReference type="EMBL" id="AFU01882.1"/>
    </source>
</evidence>
<keyword evidence="9" id="KW-1185">Reference proteome</keyword>
<proteinExistence type="inferred from homology"/>
<accession>K0EWN3</accession>
<sequence>MGFTAAAALLLVSACGGHDPRLRSHVAAPSGPAVAPHWDYDAEGPDHWADLDHAYRTCQNGHEQSPIDLPSHTRLEPDEHIDIHYATVPALELINNGHTVQANLPAGNGNRLVIGGAEFELAQFHFHLPSEHTVDGAGTAMELHLVHKNGAGALAVLGVLLQAGAGPSPLDQILAAAPAAGVPAAAAGLDLRALLPADLDQFRYRGSLTTPPCSEGVSWTVLEHPVAVGSAGVDRYRMLFAHSNRPTQPLYGRAVTLAGN</sequence>
<dbReference type="InterPro" id="IPR001148">
    <property type="entry name" value="CA_dom"/>
</dbReference>
<dbReference type="PANTHER" id="PTHR18952">
    <property type="entry name" value="CARBONIC ANHYDRASE"/>
    <property type="match status" value="1"/>
</dbReference>
<evidence type="ECO:0000256" key="5">
    <source>
        <dbReference type="ARBA" id="ARBA00023239"/>
    </source>
</evidence>
<dbReference type="eggNOG" id="COG3338">
    <property type="taxonomic scope" value="Bacteria"/>
</dbReference>
<keyword evidence="3" id="KW-0479">Metal-binding</keyword>
<reference evidence="8 9" key="1">
    <citation type="journal article" date="2012" name="J. Bacteriol.">
        <title>Complete genome sequence of Nocardia brasiliensis HUJEG-1.</title>
        <authorList>
            <person name="Vera-Cabrera L."/>
            <person name="Ortiz-Lopez R."/>
            <person name="Elizondo-Gonzalez R."/>
            <person name="Perez-Maya A.A."/>
            <person name="Ocampo-Candiani J."/>
        </authorList>
    </citation>
    <scope>NUCLEOTIDE SEQUENCE [LARGE SCALE GENOMIC DNA]</scope>
    <source>
        <strain evidence="9">ATCC 700358</strain>
    </source>
</reference>
<dbReference type="SUPFAM" id="SSF51069">
    <property type="entry name" value="Carbonic anhydrase"/>
    <property type="match status" value="1"/>
</dbReference>
<organism evidence="8 9">
    <name type="scientific">Nocardia brasiliensis (strain ATCC 700358 / HUJEG-1)</name>
    <dbReference type="NCBI Taxonomy" id="1133849"/>
    <lineage>
        <taxon>Bacteria</taxon>
        <taxon>Bacillati</taxon>
        <taxon>Actinomycetota</taxon>
        <taxon>Actinomycetes</taxon>
        <taxon>Mycobacteriales</taxon>
        <taxon>Nocardiaceae</taxon>
        <taxon>Nocardia</taxon>
    </lineage>
</organism>
<dbReference type="EC" id="4.2.1.1" evidence="2"/>
<dbReference type="InterPro" id="IPR036398">
    <property type="entry name" value="CA_dom_sf"/>
</dbReference>
<dbReference type="HOGENOM" id="CLU_039326_0_2_11"/>
<keyword evidence="5" id="KW-0456">Lyase</keyword>
<evidence type="ECO:0000256" key="2">
    <source>
        <dbReference type="ARBA" id="ARBA00012925"/>
    </source>
</evidence>
<protein>
    <recommendedName>
        <fullName evidence="2">carbonic anhydrase</fullName>
        <ecNumber evidence="2">4.2.1.1</ecNumber>
    </recommendedName>
</protein>
<dbReference type="Proteomes" id="UP000006304">
    <property type="component" value="Chromosome"/>
</dbReference>
<dbReference type="GO" id="GO:0008270">
    <property type="term" value="F:zinc ion binding"/>
    <property type="evidence" value="ECO:0007669"/>
    <property type="project" value="InterPro"/>
</dbReference>
<dbReference type="InterPro" id="IPR041891">
    <property type="entry name" value="Alpha_CA_prokaryot-like"/>
</dbReference>
<dbReference type="InterPro" id="IPR023561">
    <property type="entry name" value="Carbonic_anhydrase_a-class"/>
</dbReference>
<keyword evidence="4" id="KW-0862">Zinc</keyword>
<dbReference type="RefSeq" id="WP_014984737.1">
    <property type="nucleotide sequence ID" value="NC_018681.1"/>
</dbReference>
<dbReference type="KEGG" id="nbr:O3I_019615"/>
<evidence type="ECO:0000313" key="9">
    <source>
        <dbReference type="Proteomes" id="UP000006304"/>
    </source>
</evidence>
<dbReference type="GO" id="GO:0004089">
    <property type="term" value="F:carbonate dehydratase activity"/>
    <property type="evidence" value="ECO:0007669"/>
    <property type="project" value="UniProtKB-EC"/>
</dbReference>
<dbReference type="CDD" id="cd03124">
    <property type="entry name" value="alpha_CA_prokaryotic_like"/>
    <property type="match status" value="1"/>
</dbReference>
<dbReference type="Pfam" id="PF00194">
    <property type="entry name" value="Carb_anhydrase"/>
    <property type="match status" value="1"/>
</dbReference>
<dbReference type="AlphaFoldDB" id="K0EWN3"/>